<name>A0A5P1FPL0_ASPOF</name>
<comment type="subcellular location">
    <subcellularLocation>
        <location evidence="1">Cytoplasm</location>
    </subcellularLocation>
</comment>
<feature type="domain" description="Glutaredoxin" evidence="5">
    <location>
        <begin position="13"/>
        <end position="76"/>
    </location>
</feature>
<evidence type="ECO:0000313" key="7">
    <source>
        <dbReference type="Proteomes" id="UP000243459"/>
    </source>
</evidence>
<evidence type="ECO:0000256" key="4">
    <source>
        <dbReference type="ARBA" id="ARBA00023284"/>
    </source>
</evidence>
<dbReference type="NCBIfam" id="TIGR02189">
    <property type="entry name" value="GlrX-like_plant"/>
    <property type="match status" value="2"/>
</dbReference>
<feature type="domain" description="Glutaredoxin" evidence="5">
    <location>
        <begin position="89"/>
        <end position="152"/>
    </location>
</feature>
<dbReference type="InterPro" id="IPR011905">
    <property type="entry name" value="GlrX-like_pln_2"/>
</dbReference>
<evidence type="ECO:0000256" key="2">
    <source>
        <dbReference type="ARBA" id="ARBA00007568"/>
    </source>
</evidence>
<dbReference type="PANTHER" id="PTHR10168">
    <property type="entry name" value="GLUTAREDOXIN"/>
    <property type="match status" value="1"/>
</dbReference>
<evidence type="ECO:0000256" key="1">
    <source>
        <dbReference type="ARBA" id="ARBA00004496"/>
    </source>
</evidence>
<evidence type="ECO:0000313" key="6">
    <source>
        <dbReference type="EMBL" id="ONK78631.1"/>
    </source>
</evidence>
<dbReference type="Gene3D" id="3.40.30.10">
    <property type="entry name" value="Glutaredoxin"/>
    <property type="match status" value="2"/>
</dbReference>
<accession>A0A5P1FPL0</accession>
<evidence type="ECO:0000259" key="5">
    <source>
        <dbReference type="Pfam" id="PF00462"/>
    </source>
</evidence>
<dbReference type="PROSITE" id="PS51354">
    <property type="entry name" value="GLUTAREDOXIN_2"/>
    <property type="match status" value="2"/>
</dbReference>
<sequence length="179" mass="19378">MERVNNLASESAVVIFSKSSCCMCHTTERLFSELGVKTVVHEIDEIANGKEIEQALSRLTGRTTPVPAVFIGGRLIGSTDKIMSLHLSVVIFSKTSCCMCHTVQSLFYDLGVNIVIHELDQEPRGRDIEGALVQLLGPNTAIPTVFIGGMLIGSTERIMSLHLGGDLIPLLRSAGAIWL</sequence>
<dbReference type="OMA" id="CHTTERL"/>
<dbReference type="AlphaFoldDB" id="A0A5P1FPL0"/>
<dbReference type="Proteomes" id="UP000243459">
    <property type="component" value="Chromosome 2"/>
</dbReference>
<proteinExistence type="inferred from homology"/>
<dbReference type="SUPFAM" id="SSF52833">
    <property type="entry name" value="Thioredoxin-like"/>
    <property type="match status" value="2"/>
</dbReference>
<dbReference type="Pfam" id="PF00462">
    <property type="entry name" value="Glutaredoxin"/>
    <property type="match status" value="2"/>
</dbReference>
<dbReference type="GO" id="GO:0005737">
    <property type="term" value="C:cytoplasm"/>
    <property type="evidence" value="ECO:0007669"/>
    <property type="project" value="UniProtKB-SubCell"/>
</dbReference>
<dbReference type="InterPro" id="IPR036249">
    <property type="entry name" value="Thioredoxin-like_sf"/>
</dbReference>
<reference evidence="7" key="1">
    <citation type="journal article" date="2017" name="Nat. Commun.">
        <title>The asparagus genome sheds light on the origin and evolution of a young Y chromosome.</title>
        <authorList>
            <person name="Harkess A."/>
            <person name="Zhou J."/>
            <person name="Xu C."/>
            <person name="Bowers J.E."/>
            <person name="Van der Hulst R."/>
            <person name="Ayyampalayam S."/>
            <person name="Mercati F."/>
            <person name="Riccardi P."/>
            <person name="McKain M.R."/>
            <person name="Kakrana A."/>
            <person name="Tang H."/>
            <person name="Ray J."/>
            <person name="Groenendijk J."/>
            <person name="Arikit S."/>
            <person name="Mathioni S.M."/>
            <person name="Nakano M."/>
            <person name="Shan H."/>
            <person name="Telgmann-Rauber A."/>
            <person name="Kanno A."/>
            <person name="Yue Z."/>
            <person name="Chen H."/>
            <person name="Li W."/>
            <person name="Chen Y."/>
            <person name="Xu X."/>
            <person name="Zhang Y."/>
            <person name="Luo S."/>
            <person name="Chen H."/>
            <person name="Gao J."/>
            <person name="Mao Z."/>
            <person name="Pires J.C."/>
            <person name="Luo M."/>
            <person name="Kudrna D."/>
            <person name="Wing R.A."/>
            <person name="Meyers B.C."/>
            <person name="Yi K."/>
            <person name="Kong H."/>
            <person name="Lavrijsen P."/>
            <person name="Sunseri F."/>
            <person name="Falavigna A."/>
            <person name="Ye Y."/>
            <person name="Leebens-Mack J.H."/>
            <person name="Chen G."/>
        </authorList>
    </citation>
    <scope>NUCLEOTIDE SEQUENCE [LARGE SCALE GENOMIC DNA]</scope>
    <source>
        <strain evidence="7">cv. DH0086</strain>
    </source>
</reference>
<evidence type="ECO:0000256" key="3">
    <source>
        <dbReference type="ARBA" id="ARBA00022490"/>
    </source>
</evidence>
<keyword evidence="7" id="KW-1185">Reference proteome</keyword>
<protein>
    <recommendedName>
        <fullName evidence="5">Glutaredoxin domain-containing protein</fullName>
    </recommendedName>
</protein>
<dbReference type="EMBL" id="CM007382">
    <property type="protein sequence ID" value="ONK78631.1"/>
    <property type="molecule type" value="Genomic_DNA"/>
</dbReference>
<keyword evidence="3" id="KW-0963">Cytoplasm</keyword>
<organism evidence="6 7">
    <name type="scientific">Asparagus officinalis</name>
    <name type="common">Garden asparagus</name>
    <dbReference type="NCBI Taxonomy" id="4686"/>
    <lineage>
        <taxon>Eukaryota</taxon>
        <taxon>Viridiplantae</taxon>
        <taxon>Streptophyta</taxon>
        <taxon>Embryophyta</taxon>
        <taxon>Tracheophyta</taxon>
        <taxon>Spermatophyta</taxon>
        <taxon>Magnoliopsida</taxon>
        <taxon>Liliopsida</taxon>
        <taxon>Asparagales</taxon>
        <taxon>Asparagaceae</taxon>
        <taxon>Asparagoideae</taxon>
        <taxon>Asparagus</taxon>
    </lineage>
</organism>
<keyword evidence="4" id="KW-0676">Redox-active center</keyword>
<comment type="similarity">
    <text evidence="2">Belongs to the glutaredoxin family. CC-type subfamily.</text>
</comment>
<gene>
    <name evidence="6" type="ORF">A4U43_C02F20830</name>
</gene>
<dbReference type="CDD" id="cd03419">
    <property type="entry name" value="GRX_GRXh_1_2_like"/>
    <property type="match status" value="2"/>
</dbReference>
<dbReference type="InterPro" id="IPR002109">
    <property type="entry name" value="Glutaredoxin"/>
</dbReference>
<dbReference type="Gramene" id="ONK78631">
    <property type="protein sequence ID" value="ONK78631"/>
    <property type="gene ID" value="A4U43_C02F20830"/>
</dbReference>